<dbReference type="InterPro" id="IPR010131">
    <property type="entry name" value="MdtP/NodT-like"/>
</dbReference>
<dbReference type="RefSeq" id="WP_272138585.1">
    <property type="nucleotide sequence ID" value="NZ_JAQLOI010000003.1"/>
</dbReference>
<feature type="signal peptide" evidence="2">
    <location>
        <begin position="1"/>
        <end position="29"/>
    </location>
</feature>
<comment type="caution">
    <text evidence="3">The sequence shown here is derived from an EMBL/GenBank/DDBJ whole genome shotgun (WGS) entry which is preliminary data.</text>
</comment>
<dbReference type="PANTHER" id="PTHR30203:SF25">
    <property type="entry name" value="OUTER MEMBRANE PROTEIN-RELATED"/>
    <property type="match status" value="1"/>
</dbReference>
<reference evidence="3 4" key="1">
    <citation type="submission" date="2023-01" db="EMBL/GenBank/DDBJ databases">
        <title>Vibrio sp. KJ40-1 sp.nov, isolated from marine algae.</title>
        <authorList>
            <person name="Butt M."/>
            <person name="Kim J.M.J."/>
            <person name="Jeon C.O.C."/>
        </authorList>
    </citation>
    <scope>NUCLEOTIDE SEQUENCE [LARGE SCALE GENOMIC DNA]</scope>
    <source>
        <strain evidence="3 4">KJ40-1</strain>
    </source>
</reference>
<dbReference type="NCBIfam" id="TIGR01845">
    <property type="entry name" value="outer_NodT"/>
    <property type="match status" value="1"/>
</dbReference>
<keyword evidence="2" id="KW-1134">Transmembrane beta strand</keyword>
<dbReference type="PANTHER" id="PTHR30203">
    <property type="entry name" value="OUTER MEMBRANE CATION EFFLUX PROTEIN"/>
    <property type="match status" value="1"/>
</dbReference>
<dbReference type="Proteomes" id="UP001210678">
    <property type="component" value="Unassembled WGS sequence"/>
</dbReference>
<feature type="chain" id="PRO_5045009825" evidence="2">
    <location>
        <begin position="30"/>
        <end position="511"/>
    </location>
</feature>
<evidence type="ECO:0000313" key="3">
    <source>
        <dbReference type="EMBL" id="MDB1125146.1"/>
    </source>
</evidence>
<dbReference type="Gene3D" id="1.20.1600.10">
    <property type="entry name" value="Outer membrane efflux proteins (OEP)"/>
    <property type="match status" value="1"/>
</dbReference>
<keyword evidence="2" id="KW-0564">Palmitate</keyword>
<dbReference type="EMBL" id="JAQLOI010000003">
    <property type="protein sequence ID" value="MDB1125146.1"/>
    <property type="molecule type" value="Genomic_DNA"/>
</dbReference>
<protein>
    <submittedName>
        <fullName evidence="3">Efflux transporter outer membrane subunit</fullName>
    </submittedName>
</protein>
<organism evidence="3 4">
    <name type="scientific">Vibrio algarum</name>
    <dbReference type="NCBI Taxonomy" id="3020714"/>
    <lineage>
        <taxon>Bacteria</taxon>
        <taxon>Pseudomonadati</taxon>
        <taxon>Pseudomonadota</taxon>
        <taxon>Gammaproteobacteria</taxon>
        <taxon>Vibrionales</taxon>
        <taxon>Vibrionaceae</taxon>
        <taxon>Vibrio</taxon>
    </lineage>
</organism>
<name>A0ABT4YUB8_9VIBR</name>
<comment type="similarity">
    <text evidence="1 2">Belongs to the outer membrane factor (OMF) (TC 1.B.17) family.</text>
</comment>
<dbReference type="PROSITE" id="PS51257">
    <property type="entry name" value="PROKAR_LIPOPROTEIN"/>
    <property type="match status" value="1"/>
</dbReference>
<keyword evidence="2" id="KW-0472">Membrane</keyword>
<gene>
    <name evidence="3" type="ORF">PGX00_16455</name>
</gene>
<dbReference type="Pfam" id="PF02321">
    <property type="entry name" value="OEP"/>
    <property type="match status" value="2"/>
</dbReference>
<dbReference type="SUPFAM" id="SSF56954">
    <property type="entry name" value="Outer membrane efflux proteins (OEP)"/>
    <property type="match status" value="1"/>
</dbReference>
<keyword evidence="2" id="KW-0732">Signal</keyword>
<keyword evidence="2" id="KW-0812">Transmembrane</keyword>
<dbReference type="Gene3D" id="2.20.200.10">
    <property type="entry name" value="Outer membrane efflux proteins (OEP)"/>
    <property type="match status" value="1"/>
</dbReference>
<keyword evidence="2" id="KW-0449">Lipoprotein</keyword>
<sequence>MKSFQSCRNKTLRLAPIALAVLLSGCAVGPEYNEPTISMAESYLYSDTHLYAENSSVKKEHVSLQSRYWWNQFNDLTLNTLVADVQKQNVPIKMAAQRIKMANSYKSIVESFKVPTINVGAGYYNYQLSKNDSLMGPALSPLSETTSALPAQLGSTTLLDNQHDGGFLGASITWELDILGRIDHQSNATEIRVEQASLYADGLTTLITADLVHNYLQYQGAQERIRLAELNIEDQKKSLNLIEKVVSNGYGSDLDLVQAKASLAAMESIIPQLEIAQQVHKRRIATLLGEPLSRVDIRLAGSDELPELDGLIPIGLPSDLLQRRPDIRMAEREMAAINEEVAASIANRYPKFFLTGAPGVSASSFDDLFSGDSVGWVGAAGVSWNVFDGGRGAAMVELNEARFEAAVLGYEHAVDSAITEVDSMLFAYGRSQENENRIDQALEASEKAVSKAVSLYNAGLIDHLSVLDAQRQKRLIEDRQIAARLQVAQVTVGVYKALGGDWEIDADTVLQ</sequence>
<comment type="subcellular location">
    <subcellularLocation>
        <location evidence="2">Cell outer membrane</location>
        <topology evidence="2">Lipid-anchor</topology>
    </subcellularLocation>
</comment>
<keyword evidence="4" id="KW-1185">Reference proteome</keyword>
<accession>A0ABT4YUB8</accession>
<proteinExistence type="inferred from homology"/>
<dbReference type="InterPro" id="IPR003423">
    <property type="entry name" value="OMP_efflux"/>
</dbReference>
<evidence type="ECO:0000256" key="1">
    <source>
        <dbReference type="ARBA" id="ARBA00007613"/>
    </source>
</evidence>
<evidence type="ECO:0000256" key="2">
    <source>
        <dbReference type="RuleBase" id="RU362097"/>
    </source>
</evidence>
<evidence type="ECO:0000313" key="4">
    <source>
        <dbReference type="Proteomes" id="UP001210678"/>
    </source>
</evidence>